<dbReference type="Pfam" id="PF00892">
    <property type="entry name" value="EamA"/>
    <property type="match status" value="2"/>
</dbReference>
<evidence type="ECO:0000256" key="6">
    <source>
        <dbReference type="SAM" id="Phobius"/>
    </source>
</evidence>
<dbReference type="KEGG" id="hpse:HPF_22220"/>
<name>A0A4P6X553_HYDPS</name>
<organism evidence="8 9">
    <name type="scientific">Hydrogenophaga pseudoflava</name>
    <name type="common">Pseudomonas carboxydoflava</name>
    <dbReference type="NCBI Taxonomy" id="47421"/>
    <lineage>
        <taxon>Bacteria</taxon>
        <taxon>Pseudomonadati</taxon>
        <taxon>Pseudomonadota</taxon>
        <taxon>Betaproteobacteria</taxon>
        <taxon>Burkholderiales</taxon>
        <taxon>Comamonadaceae</taxon>
        <taxon>Hydrogenophaga</taxon>
    </lineage>
</organism>
<feature type="transmembrane region" description="Helical" evidence="6">
    <location>
        <begin position="269"/>
        <end position="289"/>
    </location>
</feature>
<accession>A0A4P6X553</accession>
<comment type="subcellular location">
    <subcellularLocation>
        <location evidence="1">Cell membrane</location>
        <topology evidence="1">Multi-pass membrane protein</topology>
    </subcellularLocation>
</comment>
<evidence type="ECO:0000256" key="2">
    <source>
        <dbReference type="ARBA" id="ARBA00022475"/>
    </source>
</evidence>
<feature type="transmembrane region" description="Helical" evidence="6">
    <location>
        <begin position="99"/>
        <end position="117"/>
    </location>
</feature>
<feature type="transmembrane region" description="Helical" evidence="6">
    <location>
        <begin position="35"/>
        <end position="55"/>
    </location>
</feature>
<dbReference type="EMBL" id="CP037867">
    <property type="protein sequence ID" value="QBM30419.1"/>
    <property type="molecule type" value="Genomic_DNA"/>
</dbReference>
<feature type="domain" description="EamA" evidence="7">
    <location>
        <begin position="151"/>
        <end position="286"/>
    </location>
</feature>
<dbReference type="InterPro" id="IPR050638">
    <property type="entry name" value="AA-Vitamin_Transporters"/>
</dbReference>
<feature type="transmembrane region" description="Helical" evidence="6">
    <location>
        <begin position="213"/>
        <end position="235"/>
    </location>
</feature>
<keyword evidence="9" id="KW-1185">Reference proteome</keyword>
<dbReference type="AlphaFoldDB" id="A0A4P6X553"/>
<feature type="transmembrane region" description="Helical" evidence="6">
    <location>
        <begin position="242"/>
        <end position="263"/>
    </location>
</feature>
<feature type="domain" description="EamA" evidence="7">
    <location>
        <begin position="9"/>
        <end position="139"/>
    </location>
</feature>
<proteinExistence type="predicted"/>
<dbReference type="RefSeq" id="WP_127805746.1">
    <property type="nucleotide sequence ID" value="NZ_CP037867.1"/>
</dbReference>
<dbReference type="Proteomes" id="UP000293912">
    <property type="component" value="Chromosome"/>
</dbReference>
<feature type="transmembrane region" description="Helical" evidence="6">
    <location>
        <begin position="124"/>
        <end position="141"/>
    </location>
</feature>
<feature type="transmembrane region" description="Helical" evidence="6">
    <location>
        <begin position="182"/>
        <end position="201"/>
    </location>
</feature>
<dbReference type="SUPFAM" id="SSF103481">
    <property type="entry name" value="Multidrug resistance efflux transporter EmrE"/>
    <property type="match status" value="2"/>
</dbReference>
<dbReference type="InterPro" id="IPR037185">
    <property type="entry name" value="EmrE-like"/>
</dbReference>
<evidence type="ECO:0000256" key="4">
    <source>
        <dbReference type="ARBA" id="ARBA00022989"/>
    </source>
</evidence>
<evidence type="ECO:0000256" key="3">
    <source>
        <dbReference type="ARBA" id="ARBA00022692"/>
    </source>
</evidence>
<feature type="transmembrane region" description="Helical" evidence="6">
    <location>
        <begin position="67"/>
        <end position="87"/>
    </location>
</feature>
<keyword evidence="5 6" id="KW-0472">Membrane</keyword>
<sequence length="295" mass="32483">MSLSRQQLVLLVLLTLVWGINWPIMKFGVTGFPPLTFRALCMWLGLPLLGGFLWLRRVPFTIGREHWPELALLTVFNMFFWHTLAILAVQSLSSGRAAILGYTMPVFSAVIGALWFGQRLVTRAWAGVAAAALGVVLLLWHEITTLSGRPLGVAMMLVAAATWAVGTQLMRRTRIAAPTLAISFWMTVATTLWMSTLALLFERGQWLAPNPAQWAAIAYNAVGVFAFAQVAWLVLARELPPIASTLSVMFIPVLGVFSGAWWLGEVLHWQDWTAVALVMLSIATVLWPARSTAAT</sequence>
<dbReference type="GO" id="GO:0005886">
    <property type="term" value="C:plasma membrane"/>
    <property type="evidence" value="ECO:0007669"/>
    <property type="project" value="UniProtKB-SubCell"/>
</dbReference>
<gene>
    <name evidence="8" type="primary">yijE2</name>
    <name evidence="8" type="ORF">HPF_22220</name>
</gene>
<protein>
    <submittedName>
        <fullName evidence="8">Putative inner membrane transporter yiJE</fullName>
    </submittedName>
</protein>
<dbReference type="PANTHER" id="PTHR32322:SF18">
    <property type="entry name" value="S-ADENOSYLMETHIONINE_S-ADENOSYLHOMOCYSTEINE TRANSPORTER"/>
    <property type="match status" value="1"/>
</dbReference>
<evidence type="ECO:0000313" key="9">
    <source>
        <dbReference type="Proteomes" id="UP000293912"/>
    </source>
</evidence>
<evidence type="ECO:0000256" key="1">
    <source>
        <dbReference type="ARBA" id="ARBA00004651"/>
    </source>
</evidence>
<keyword evidence="3 6" id="KW-0812">Transmembrane</keyword>
<evidence type="ECO:0000259" key="7">
    <source>
        <dbReference type="Pfam" id="PF00892"/>
    </source>
</evidence>
<dbReference type="PANTHER" id="PTHR32322">
    <property type="entry name" value="INNER MEMBRANE TRANSPORTER"/>
    <property type="match status" value="1"/>
</dbReference>
<dbReference type="InterPro" id="IPR000620">
    <property type="entry name" value="EamA_dom"/>
</dbReference>
<feature type="transmembrane region" description="Helical" evidence="6">
    <location>
        <begin position="153"/>
        <end position="170"/>
    </location>
</feature>
<keyword evidence="2" id="KW-1003">Cell membrane</keyword>
<evidence type="ECO:0000313" key="8">
    <source>
        <dbReference type="EMBL" id="QBM30419.1"/>
    </source>
</evidence>
<keyword evidence="4 6" id="KW-1133">Transmembrane helix</keyword>
<evidence type="ECO:0000256" key="5">
    <source>
        <dbReference type="ARBA" id="ARBA00023136"/>
    </source>
</evidence>
<reference evidence="8 9" key="1">
    <citation type="submission" date="2019-03" db="EMBL/GenBank/DDBJ databases">
        <authorList>
            <person name="Sebastian G."/>
            <person name="Baumann P."/>
            <person name="Ruckert C."/>
            <person name="Kalinowski J."/>
            <person name="Nebel B."/>
            <person name="Takors R."/>
            <person name="Blombach B."/>
        </authorList>
    </citation>
    <scope>NUCLEOTIDE SEQUENCE [LARGE SCALE GENOMIC DNA]</scope>
    <source>
        <strain evidence="8 9">DSM 1084</strain>
    </source>
</reference>